<keyword evidence="2" id="KW-1185">Reference proteome</keyword>
<evidence type="ECO:0000313" key="3">
    <source>
        <dbReference type="WBParaSite" id="PEQ_0000318201-mRNA-1"/>
    </source>
</evidence>
<evidence type="ECO:0000256" key="1">
    <source>
        <dbReference type="SAM" id="MobiDB-lite"/>
    </source>
</evidence>
<evidence type="ECO:0000313" key="2">
    <source>
        <dbReference type="Proteomes" id="UP000887564"/>
    </source>
</evidence>
<reference evidence="3" key="1">
    <citation type="submission" date="2022-11" db="UniProtKB">
        <authorList>
            <consortium name="WormBaseParasite"/>
        </authorList>
    </citation>
    <scope>IDENTIFICATION</scope>
</reference>
<dbReference type="Proteomes" id="UP000887564">
    <property type="component" value="Unplaced"/>
</dbReference>
<organism evidence="2 3">
    <name type="scientific">Parascaris equorum</name>
    <name type="common">Equine roundworm</name>
    <dbReference type="NCBI Taxonomy" id="6256"/>
    <lineage>
        <taxon>Eukaryota</taxon>
        <taxon>Metazoa</taxon>
        <taxon>Ecdysozoa</taxon>
        <taxon>Nematoda</taxon>
        <taxon>Chromadorea</taxon>
        <taxon>Rhabditida</taxon>
        <taxon>Spirurina</taxon>
        <taxon>Ascaridomorpha</taxon>
        <taxon>Ascaridoidea</taxon>
        <taxon>Ascarididae</taxon>
        <taxon>Parascaris</taxon>
    </lineage>
</organism>
<feature type="region of interest" description="Disordered" evidence="1">
    <location>
        <begin position="30"/>
        <end position="54"/>
    </location>
</feature>
<protein>
    <submittedName>
        <fullName evidence="3">Uncharacterized protein</fullName>
    </submittedName>
</protein>
<sequence length="54" mass="6393">PFASFGESRRDAHLYHRAISFSQQRRSFLVDEDQNRSTEQSLQAPKKMHERQTS</sequence>
<dbReference type="WBParaSite" id="PEQ_0000318201-mRNA-1">
    <property type="protein sequence ID" value="PEQ_0000318201-mRNA-1"/>
    <property type="gene ID" value="PEQ_0000318201"/>
</dbReference>
<name>A0A914R944_PAREQ</name>
<proteinExistence type="predicted"/>
<accession>A0A914R944</accession>
<dbReference type="AlphaFoldDB" id="A0A914R944"/>